<protein>
    <submittedName>
        <fullName evidence="1">Uncharacterized protein</fullName>
    </submittedName>
</protein>
<dbReference type="STRING" id="258594.RPA1066"/>
<accession>Q6NAW4</accession>
<dbReference type="AlphaFoldDB" id="Q6NAW4"/>
<organism evidence="1">
    <name type="scientific">Rhodopseudomonas palustris (strain ATCC BAA-98 / CGA009)</name>
    <dbReference type="NCBI Taxonomy" id="258594"/>
    <lineage>
        <taxon>Bacteria</taxon>
        <taxon>Pseudomonadati</taxon>
        <taxon>Pseudomonadota</taxon>
        <taxon>Alphaproteobacteria</taxon>
        <taxon>Hyphomicrobiales</taxon>
        <taxon>Nitrobacteraceae</taxon>
        <taxon>Rhodopseudomonas</taxon>
    </lineage>
</organism>
<dbReference type="EMBL" id="BX572596">
    <property type="protein sequence ID" value="CAE26509.1"/>
    <property type="molecule type" value="Genomic_DNA"/>
</dbReference>
<proteinExistence type="predicted"/>
<evidence type="ECO:0000313" key="1">
    <source>
        <dbReference type="EMBL" id="CAE26509.1"/>
    </source>
</evidence>
<name>Q6NAW4_RHOPA</name>
<sequence>MPELSHRLGPVLHDLESTIGVLVLVGVLHQGGYTMGRLDRRDGERLQCNDADERAAPTMALRDLEKENETLKELVVSLSELVMKRVAGQR</sequence>
<reference evidence="1" key="1">
    <citation type="journal article" date="2004" name="Nat. Biotechnol.">
        <title>Complete genome sequence of the metabolically versatile photosynthetic bacterium Rhodopseudomonas palustris.</title>
        <authorList>
            <person name="Larimer F.W."/>
            <person name="Chain P."/>
            <person name="Hauser L."/>
            <person name="Lamerdin J."/>
            <person name="Malfatti S."/>
            <person name="Do L."/>
            <person name="Land M.L."/>
            <person name="Pelletier D.A."/>
            <person name="Beatty J.T."/>
            <person name="Lang A.S."/>
            <person name="Tabita F.R."/>
            <person name="Gibson J.L."/>
            <person name="Hanson T.E."/>
            <person name="Bobst C."/>
            <person name="Torres J.L."/>
            <person name="Peres C."/>
            <person name="Harrison F.H."/>
            <person name="Gibson J."/>
            <person name="Harwood C.S."/>
        </authorList>
    </citation>
    <scope>NUCLEOTIDE SEQUENCE [LARGE SCALE GENOMIC DNA]</scope>
    <source>
        <strain evidence="1">CGA009</strain>
    </source>
</reference>
<gene>
    <name evidence="1" type="ordered locus">RPA1066</name>
</gene>
<dbReference type="HOGENOM" id="CLU_2438825_0_0_5"/>